<evidence type="ECO:0000313" key="1">
    <source>
        <dbReference type="EMBL" id="OQB42665.1"/>
    </source>
</evidence>
<proteinExistence type="predicted"/>
<comment type="caution">
    <text evidence="1">The sequence shown here is derived from an EMBL/GenBank/DDBJ whole genome shotgun (WGS) entry which is preliminary data.</text>
</comment>
<dbReference type="Proteomes" id="UP000485621">
    <property type="component" value="Unassembled WGS sequence"/>
</dbReference>
<accession>A0A1V5ZQS7</accession>
<name>A0A1V5ZQS7_9BACT</name>
<dbReference type="InterPro" id="IPR004401">
    <property type="entry name" value="YbaB/EbfC"/>
</dbReference>
<gene>
    <name evidence="1" type="ORF">BWY04_00102</name>
</gene>
<dbReference type="Pfam" id="PF02575">
    <property type="entry name" value="YbaB_DNA_bd"/>
    <property type="match status" value="1"/>
</dbReference>
<protein>
    <submittedName>
        <fullName evidence="1">Uncharacterized protein</fullName>
    </submittedName>
</protein>
<sequence length="69" mass="7592">MKLRDVSINDRSLLSPEKKTELEELIVKTFQKAQNKAQEIVAEKTKEILGFDPNDMASMMAGGGIPGLS</sequence>
<reference evidence="1" key="1">
    <citation type="submission" date="2017-02" db="EMBL/GenBank/DDBJ databases">
        <title>Delving into the versatile metabolic prowess of the omnipresent phylum Bacteroidetes.</title>
        <authorList>
            <person name="Nobu M.K."/>
            <person name="Mei R."/>
            <person name="Narihiro T."/>
            <person name="Kuroda K."/>
            <person name="Liu W.-T."/>
        </authorList>
    </citation>
    <scope>NUCLEOTIDE SEQUENCE</scope>
    <source>
        <strain evidence="1">ADurb.Bin160</strain>
    </source>
</reference>
<dbReference type="GO" id="GO:0003677">
    <property type="term" value="F:DNA binding"/>
    <property type="evidence" value="ECO:0007669"/>
    <property type="project" value="InterPro"/>
</dbReference>
<dbReference type="SUPFAM" id="SSF82607">
    <property type="entry name" value="YbaB-like"/>
    <property type="match status" value="1"/>
</dbReference>
<dbReference type="Gene3D" id="3.30.1310.10">
    <property type="entry name" value="Nucleoid-associated protein YbaB-like domain"/>
    <property type="match status" value="1"/>
</dbReference>
<dbReference type="InterPro" id="IPR036894">
    <property type="entry name" value="YbaB-like_sf"/>
</dbReference>
<organism evidence="1">
    <name type="scientific">candidate division CPR1 bacterium ADurb.Bin160</name>
    <dbReference type="NCBI Taxonomy" id="1852826"/>
    <lineage>
        <taxon>Bacteria</taxon>
        <taxon>candidate division CPR1</taxon>
    </lineage>
</organism>
<dbReference type="EMBL" id="MWDB01000001">
    <property type="protein sequence ID" value="OQB42665.1"/>
    <property type="molecule type" value="Genomic_DNA"/>
</dbReference>
<dbReference type="AlphaFoldDB" id="A0A1V5ZQS7"/>